<organism evidence="10 11">
    <name type="scientific">Rhodovulum bhavnagarense</name>
    <dbReference type="NCBI Taxonomy" id="992286"/>
    <lineage>
        <taxon>Bacteria</taxon>
        <taxon>Pseudomonadati</taxon>
        <taxon>Pseudomonadota</taxon>
        <taxon>Alphaproteobacteria</taxon>
        <taxon>Rhodobacterales</taxon>
        <taxon>Paracoccaceae</taxon>
        <taxon>Rhodovulum</taxon>
    </lineage>
</organism>
<dbReference type="InterPro" id="IPR006638">
    <property type="entry name" value="Elp3/MiaA/NifB-like_rSAM"/>
</dbReference>
<evidence type="ECO:0000256" key="1">
    <source>
        <dbReference type="ARBA" id="ARBA00001966"/>
    </source>
</evidence>
<evidence type="ECO:0000256" key="2">
    <source>
        <dbReference type="ARBA" id="ARBA00022485"/>
    </source>
</evidence>
<dbReference type="GO" id="GO:0051539">
    <property type="term" value="F:4 iron, 4 sulfur cluster binding"/>
    <property type="evidence" value="ECO:0007669"/>
    <property type="project" value="UniProtKB-KW"/>
</dbReference>
<dbReference type="Gene3D" id="3.80.30.20">
    <property type="entry name" value="tm_1862 like domain"/>
    <property type="match status" value="1"/>
</dbReference>
<dbReference type="EMBL" id="SLXU01000010">
    <property type="protein sequence ID" value="TCP60362.1"/>
    <property type="molecule type" value="Genomic_DNA"/>
</dbReference>
<keyword evidence="4" id="KW-0949">S-adenosyl-L-methionine</keyword>
<dbReference type="Pfam" id="PF00919">
    <property type="entry name" value="UPF0004"/>
    <property type="match status" value="1"/>
</dbReference>
<dbReference type="PANTHER" id="PTHR11918">
    <property type="entry name" value="RADICAL SAM PROTEINS"/>
    <property type="match status" value="1"/>
</dbReference>
<dbReference type="NCBIfam" id="TIGR01579">
    <property type="entry name" value="MiaB-like-C"/>
    <property type="match status" value="1"/>
</dbReference>
<dbReference type="InterPro" id="IPR005839">
    <property type="entry name" value="Methylthiotransferase"/>
</dbReference>
<dbReference type="InterPro" id="IPR007197">
    <property type="entry name" value="rSAM"/>
</dbReference>
<comment type="caution">
    <text evidence="10">The sequence shown here is derived from an EMBL/GenBank/DDBJ whole genome shotgun (WGS) entry which is preliminary data.</text>
</comment>
<name>A0A4R2RAP2_9RHOB</name>
<evidence type="ECO:0000313" key="11">
    <source>
        <dbReference type="Proteomes" id="UP000295050"/>
    </source>
</evidence>
<dbReference type="InterPro" id="IPR013848">
    <property type="entry name" value="Methylthiotransferase_N"/>
</dbReference>
<dbReference type="PROSITE" id="PS01278">
    <property type="entry name" value="MTTASE_RADICAL"/>
    <property type="match status" value="1"/>
</dbReference>
<dbReference type="AlphaFoldDB" id="A0A4R2RAP2"/>
<dbReference type="InterPro" id="IPR006467">
    <property type="entry name" value="MiaB-like_bact"/>
</dbReference>
<reference evidence="10 11" key="1">
    <citation type="submission" date="2019-03" db="EMBL/GenBank/DDBJ databases">
        <title>Genomic Encyclopedia of Type Strains, Phase IV (KMG-IV): sequencing the most valuable type-strain genomes for metagenomic binning, comparative biology and taxonomic classification.</title>
        <authorList>
            <person name="Goeker M."/>
        </authorList>
    </citation>
    <scope>NUCLEOTIDE SEQUENCE [LARGE SCALE GENOMIC DNA]</scope>
    <source>
        <strain evidence="10 11">DSM 24766</strain>
    </source>
</reference>
<dbReference type="GO" id="GO:0046872">
    <property type="term" value="F:metal ion binding"/>
    <property type="evidence" value="ECO:0007669"/>
    <property type="project" value="UniProtKB-KW"/>
</dbReference>
<dbReference type="SFLD" id="SFLDG01082">
    <property type="entry name" value="B12-binding_domain_containing"/>
    <property type="match status" value="1"/>
</dbReference>
<protein>
    <submittedName>
        <fullName evidence="10">Threonylcarbamoyladenosine tRNA methylthiotransferase MtaB</fullName>
    </submittedName>
</protein>
<dbReference type="InterPro" id="IPR058240">
    <property type="entry name" value="rSAM_sf"/>
</dbReference>
<dbReference type="PANTHER" id="PTHR11918:SF45">
    <property type="entry name" value="THREONYLCARBAMOYLADENOSINE TRNA METHYLTHIOTRANSFERASE"/>
    <property type="match status" value="1"/>
</dbReference>
<evidence type="ECO:0000313" key="10">
    <source>
        <dbReference type="EMBL" id="TCP60362.1"/>
    </source>
</evidence>
<feature type="domain" description="Radical SAM core" evidence="9">
    <location>
        <begin position="137"/>
        <end position="372"/>
    </location>
</feature>
<dbReference type="SFLD" id="SFLDS00029">
    <property type="entry name" value="Radical_SAM"/>
    <property type="match status" value="1"/>
</dbReference>
<keyword evidence="11" id="KW-1185">Reference proteome</keyword>
<dbReference type="Proteomes" id="UP000295050">
    <property type="component" value="Unassembled WGS sequence"/>
</dbReference>
<sequence>MDRPAPLFATFGCRLNAYETEAMKELVAQAGLDNAVIVNTCAVTAEAVRKARQEIRRLKRENPGARIVVTGCAAQTEPHRFAEMDEVDLVLGNAAKMHADTWADIAHGPDFIGQGEKIRVDDILSVRETAGHLIDGFGTRSRAYVQVQNGCDHRCTFCIIPYGRGNSRSVPAGVVVDQIARLVAGGYNEVVLTGVDLTSWGADLPGTPRLGDLVRRILKLVPELPRLRISSIDSIEADPALMAAIADEERLMPHLHLSLQSGDDLILKRMKRRHSRADAIGFCAEARRLRPDMTFGADIIAGFPTETEAMFENSLRLVEDCALTWLHVFPYSPRPGTPAARMPQVDGAAIRDRAARLRAAGTARVEQHLDGQLGKTHKILMEHPRMGRTEQFTEVAFAVDRPEGRIVTATITGQADGRLCAT</sequence>
<evidence type="ECO:0000256" key="7">
    <source>
        <dbReference type="ARBA" id="ARBA00023014"/>
    </source>
</evidence>
<keyword evidence="3 10" id="KW-0808">Transferase</keyword>
<dbReference type="PROSITE" id="PS51449">
    <property type="entry name" value="MTTASE_N"/>
    <property type="match status" value="1"/>
</dbReference>
<dbReference type="GO" id="GO:0035598">
    <property type="term" value="F:tRNA (N(6)-L-threonylcarbamoyladenosine(37)-C(2))-methylthiotransferase activity"/>
    <property type="evidence" value="ECO:0007669"/>
    <property type="project" value="TreeGrafter"/>
</dbReference>
<dbReference type="PROSITE" id="PS51918">
    <property type="entry name" value="RADICAL_SAM"/>
    <property type="match status" value="1"/>
</dbReference>
<evidence type="ECO:0000256" key="3">
    <source>
        <dbReference type="ARBA" id="ARBA00022679"/>
    </source>
</evidence>
<dbReference type="Gene3D" id="3.40.50.12160">
    <property type="entry name" value="Methylthiotransferase, N-terminal domain"/>
    <property type="match status" value="1"/>
</dbReference>
<evidence type="ECO:0000256" key="5">
    <source>
        <dbReference type="ARBA" id="ARBA00022723"/>
    </source>
</evidence>
<comment type="cofactor">
    <cofactor evidence="1">
        <name>[4Fe-4S] cluster</name>
        <dbReference type="ChEBI" id="CHEBI:49883"/>
    </cofactor>
</comment>
<dbReference type="Pfam" id="PF04055">
    <property type="entry name" value="Radical_SAM"/>
    <property type="match status" value="1"/>
</dbReference>
<feature type="domain" description="MTTase N-terminal" evidence="8">
    <location>
        <begin position="4"/>
        <end position="117"/>
    </location>
</feature>
<dbReference type="RefSeq" id="WP_132951790.1">
    <property type="nucleotide sequence ID" value="NZ_SLXU01000010.1"/>
</dbReference>
<evidence type="ECO:0000256" key="4">
    <source>
        <dbReference type="ARBA" id="ARBA00022691"/>
    </source>
</evidence>
<dbReference type="CDD" id="cd01335">
    <property type="entry name" value="Radical_SAM"/>
    <property type="match status" value="1"/>
</dbReference>
<evidence type="ECO:0000256" key="6">
    <source>
        <dbReference type="ARBA" id="ARBA00023004"/>
    </source>
</evidence>
<gene>
    <name evidence="10" type="ORF">EV663_11042</name>
</gene>
<dbReference type="InterPro" id="IPR023404">
    <property type="entry name" value="rSAM_horseshoe"/>
</dbReference>
<keyword evidence="7" id="KW-0411">Iron-sulfur</keyword>
<dbReference type="SMART" id="SM00729">
    <property type="entry name" value="Elp3"/>
    <property type="match status" value="1"/>
</dbReference>
<dbReference type="NCBIfam" id="TIGR00089">
    <property type="entry name" value="MiaB/RimO family radical SAM methylthiotransferase"/>
    <property type="match status" value="1"/>
</dbReference>
<dbReference type="OrthoDB" id="9805215at2"/>
<dbReference type="SUPFAM" id="SSF102114">
    <property type="entry name" value="Radical SAM enzymes"/>
    <property type="match status" value="1"/>
</dbReference>
<proteinExistence type="predicted"/>
<dbReference type="InterPro" id="IPR020612">
    <property type="entry name" value="Methylthiotransferase_CS"/>
</dbReference>
<keyword evidence="6" id="KW-0408">Iron</keyword>
<keyword evidence="2" id="KW-0004">4Fe-4S</keyword>
<accession>A0A4R2RAP2</accession>
<dbReference type="InterPro" id="IPR038135">
    <property type="entry name" value="Methylthiotransferase_N_sf"/>
</dbReference>
<keyword evidence="5" id="KW-0479">Metal-binding</keyword>
<evidence type="ECO:0000259" key="9">
    <source>
        <dbReference type="PROSITE" id="PS51918"/>
    </source>
</evidence>
<evidence type="ECO:0000259" key="8">
    <source>
        <dbReference type="PROSITE" id="PS51449"/>
    </source>
</evidence>